<keyword evidence="6" id="KW-1185">Reference proteome</keyword>
<comment type="caution">
    <text evidence="5">The sequence shown here is derived from an EMBL/GenBank/DDBJ whole genome shotgun (WGS) entry which is preliminary data.</text>
</comment>
<dbReference type="PANTHER" id="PTHR10067:SF13">
    <property type="entry name" value="PHOSPHATIDYLSERINE DECARBOXYLASE"/>
    <property type="match status" value="1"/>
</dbReference>
<evidence type="ECO:0000256" key="4">
    <source>
        <dbReference type="ARBA" id="ARBA00023317"/>
    </source>
</evidence>
<evidence type="ECO:0000256" key="3">
    <source>
        <dbReference type="ARBA" id="ARBA00023239"/>
    </source>
</evidence>
<dbReference type="InterPro" id="IPR003817">
    <property type="entry name" value="PS_Dcarbxylase"/>
</dbReference>
<evidence type="ECO:0000313" key="5">
    <source>
        <dbReference type="EMBL" id="MCP1381655.1"/>
    </source>
</evidence>
<keyword evidence="4" id="KW-0670">Pyruvate</keyword>
<dbReference type="PANTHER" id="PTHR10067">
    <property type="entry name" value="PHOSPHATIDYLSERINE DECARBOXYLASE"/>
    <property type="match status" value="1"/>
</dbReference>
<keyword evidence="2" id="KW-0865">Zymogen</keyword>
<evidence type="ECO:0000256" key="2">
    <source>
        <dbReference type="ARBA" id="ARBA00023145"/>
    </source>
</evidence>
<evidence type="ECO:0000313" key="6">
    <source>
        <dbReference type="Proteomes" id="UP001204772"/>
    </source>
</evidence>
<keyword evidence="3" id="KW-0456">Lyase</keyword>
<reference evidence="5 6" key="1">
    <citation type="submission" date="2022-06" db="EMBL/GenBank/DDBJ databases">
        <title>Runella sp. S5 genome sequencing.</title>
        <authorList>
            <person name="Park S."/>
        </authorList>
    </citation>
    <scope>NUCLEOTIDE SEQUENCE [LARGE SCALE GENOMIC DNA]</scope>
    <source>
        <strain evidence="5 6">S5</strain>
    </source>
</reference>
<accession>A0ABT1FIR1</accession>
<protein>
    <submittedName>
        <fullName evidence="5">Phosphatidylserine decarboxylase</fullName>
    </submittedName>
</protein>
<proteinExistence type="predicted"/>
<sequence>MSKNAQYHPVVTELADLITKYNWEQKFEEAIKKAGTKNIPLLKSVTDIPSLLDWYNDLLYWQPRENSTGKDVYNHLCASYFIIDQEPVLSLQTKLLPHQSMPPITPFSQWIVNYANAMGAFMDTPESLTPEYEATFYASPAYNMSEYIRPNGGWKTFNQFFARNFKPGYRPVAAVENSAVVVFPADCTFAGQWEIRADSHVTIKNLHWQISELMEGSPYKDRFKNGIFMHAFLNTTDYHRLHAPVGGKVLESRVIQGQAYLEVDAIADLSNNGILLPKRHFDAPDSPGYQFDQTRGLVVIESSVGLVAVLPMGMCQVSSVITTAEVGVTLRKGEELAYFQFGGSDIVLLFESATNLSITAQPNVHYKMGTRLGMAFPVC</sequence>
<dbReference type="Proteomes" id="UP001204772">
    <property type="component" value="Unassembled WGS sequence"/>
</dbReference>
<keyword evidence="1" id="KW-0210">Decarboxylase</keyword>
<organism evidence="5 6">
    <name type="scientific">Runella salmonicolor</name>
    <dbReference type="NCBI Taxonomy" id="2950278"/>
    <lineage>
        <taxon>Bacteria</taxon>
        <taxon>Pseudomonadati</taxon>
        <taxon>Bacteroidota</taxon>
        <taxon>Cytophagia</taxon>
        <taxon>Cytophagales</taxon>
        <taxon>Spirosomataceae</taxon>
        <taxon>Runella</taxon>
    </lineage>
</organism>
<dbReference type="Pfam" id="PF02666">
    <property type="entry name" value="PS_Dcarbxylase"/>
    <property type="match status" value="1"/>
</dbReference>
<gene>
    <name evidence="5" type="ORF">NCI00_04430</name>
</gene>
<dbReference type="RefSeq" id="WP_253525409.1">
    <property type="nucleotide sequence ID" value="NZ_JAMZEL010000001.1"/>
</dbReference>
<name>A0ABT1FIR1_9BACT</name>
<dbReference type="EMBL" id="JAMZEL010000001">
    <property type="protein sequence ID" value="MCP1381655.1"/>
    <property type="molecule type" value="Genomic_DNA"/>
</dbReference>
<evidence type="ECO:0000256" key="1">
    <source>
        <dbReference type="ARBA" id="ARBA00022793"/>
    </source>
</evidence>